<keyword evidence="7 12" id="KW-0406">Ion transport</keyword>
<comment type="subcellular location">
    <subcellularLocation>
        <location evidence="1 12">Cell membrane</location>
        <topology evidence="1 12">Multi-pass membrane protein</topology>
    </subcellularLocation>
</comment>
<evidence type="ECO:0000313" key="13">
    <source>
        <dbReference type="EMBL" id="EAU54168.1"/>
    </source>
</evidence>
<gene>
    <name evidence="12" type="primary">fluC</name>
    <name evidence="12" type="synonym">crcB</name>
    <name evidence="13" type="ORF">SPV1_05387</name>
</gene>
<comment type="caution">
    <text evidence="13">The sequence shown here is derived from an EMBL/GenBank/DDBJ whole genome shotgun (WGS) entry which is preliminary data.</text>
</comment>
<evidence type="ECO:0000256" key="6">
    <source>
        <dbReference type="ARBA" id="ARBA00023053"/>
    </source>
</evidence>
<evidence type="ECO:0000256" key="8">
    <source>
        <dbReference type="ARBA" id="ARBA00023136"/>
    </source>
</evidence>
<evidence type="ECO:0000256" key="7">
    <source>
        <dbReference type="ARBA" id="ARBA00023065"/>
    </source>
</evidence>
<dbReference type="OrthoDB" id="9806299at2"/>
<dbReference type="GO" id="GO:0046872">
    <property type="term" value="F:metal ion binding"/>
    <property type="evidence" value="ECO:0007669"/>
    <property type="project" value="UniProtKB-KW"/>
</dbReference>
<evidence type="ECO:0000256" key="12">
    <source>
        <dbReference type="HAMAP-Rule" id="MF_00454"/>
    </source>
</evidence>
<dbReference type="NCBIfam" id="TIGR00494">
    <property type="entry name" value="crcB"/>
    <property type="match status" value="1"/>
</dbReference>
<feature type="binding site" evidence="12">
    <location>
        <position position="79"/>
    </location>
    <ligand>
        <name>Na(+)</name>
        <dbReference type="ChEBI" id="CHEBI:29101"/>
        <note>structural</note>
    </ligand>
</feature>
<dbReference type="HAMAP" id="MF_00454">
    <property type="entry name" value="FluC"/>
    <property type="match status" value="1"/>
</dbReference>
<evidence type="ECO:0000256" key="10">
    <source>
        <dbReference type="ARBA" id="ARBA00035120"/>
    </source>
</evidence>
<evidence type="ECO:0000256" key="3">
    <source>
        <dbReference type="ARBA" id="ARBA00022519"/>
    </source>
</evidence>
<dbReference type="RefSeq" id="WP_009851371.1">
    <property type="nucleotide sequence ID" value="NZ_DS022295.1"/>
</dbReference>
<dbReference type="PANTHER" id="PTHR28259">
    <property type="entry name" value="FLUORIDE EXPORT PROTEIN 1-RELATED"/>
    <property type="match status" value="1"/>
</dbReference>
<evidence type="ECO:0000256" key="5">
    <source>
        <dbReference type="ARBA" id="ARBA00022989"/>
    </source>
</evidence>
<name>Q0EY58_9PROT</name>
<evidence type="ECO:0000313" key="14">
    <source>
        <dbReference type="Proteomes" id="UP000005297"/>
    </source>
</evidence>
<dbReference type="GO" id="GO:0005886">
    <property type="term" value="C:plasma membrane"/>
    <property type="evidence" value="ECO:0007669"/>
    <property type="project" value="UniProtKB-SubCell"/>
</dbReference>
<comment type="catalytic activity">
    <reaction evidence="11">
        <text>fluoride(in) = fluoride(out)</text>
        <dbReference type="Rhea" id="RHEA:76159"/>
        <dbReference type="ChEBI" id="CHEBI:17051"/>
    </reaction>
    <physiologicalReaction direction="left-to-right" evidence="11">
        <dbReference type="Rhea" id="RHEA:76160"/>
    </physiologicalReaction>
</comment>
<dbReference type="HOGENOM" id="CLU_114342_2_3_0"/>
<feature type="transmembrane region" description="Helical" evidence="12">
    <location>
        <begin position="96"/>
        <end position="119"/>
    </location>
</feature>
<keyword evidence="8 12" id="KW-0472">Membrane</keyword>
<evidence type="ECO:0000256" key="4">
    <source>
        <dbReference type="ARBA" id="ARBA00022692"/>
    </source>
</evidence>
<comment type="activity regulation">
    <text evidence="12">Na(+) is not transported, but it plays an essential structural role and its presence is essential for fluoride channel function.</text>
</comment>
<dbReference type="AlphaFoldDB" id="Q0EY58"/>
<comment type="similarity">
    <text evidence="10 12">Belongs to the fluoride channel Fluc/FEX (TC 1.A.43) family.</text>
</comment>
<keyword evidence="2 12" id="KW-1003">Cell membrane</keyword>
<evidence type="ECO:0000256" key="11">
    <source>
        <dbReference type="ARBA" id="ARBA00035585"/>
    </source>
</evidence>
<keyword evidence="9 12" id="KW-0407">Ion channel</keyword>
<dbReference type="InParanoid" id="Q0EY58"/>
<dbReference type="EMBL" id="AATS01000011">
    <property type="protein sequence ID" value="EAU54168.1"/>
    <property type="molecule type" value="Genomic_DNA"/>
</dbReference>
<keyword evidence="5 12" id="KW-1133">Transmembrane helix</keyword>
<dbReference type="Proteomes" id="UP000005297">
    <property type="component" value="Unassembled WGS sequence"/>
</dbReference>
<reference evidence="13 14" key="1">
    <citation type="submission" date="2006-09" db="EMBL/GenBank/DDBJ databases">
        <authorList>
            <person name="Emerson D."/>
            <person name="Ferriera S."/>
            <person name="Johnson J."/>
            <person name="Kravitz S."/>
            <person name="Halpern A."/>
            <person name="Remington K."/>
            <person name="Beeson K."/>
            <person name="Tran B."/>
            <person name="Rogers Y.-H."/>
            <person name="Friedman R."/>
            <person name="Venter J.C."/>
        </authorList>
    </citation>
    <scope>NUCLEOTIDE SEQUENCE [LARGE SCALE GENOMIC DNA]</scope>
    <source>
        <strain evidence="13 14">PV-1</strain>
    </source>
</reference>
<evidence type="ECO:0000256" key="9">
    <source>
        <dbReference type="ARBA" id="ARBA00023303"/>
    </source>
</evidence>
<dbReference type="FunCoup" id="Q0EY58">
    <property type="interactions" value="288"/>
</dbReference>
<feature type="binding site" evidence="12">
    <location>
        <position position="76"/>
    </location>
    <ligand>
        <name>Na(+)</name>
        <dbReference type="ChEBI" id="CHEBI:29101"/>
        <note>structural</note>
    </ligand>
</feature>
<keyword evidence="12" id="KW-0813">Transport</keyword>
<proteinExistence type="inferred from homology"/>
<keyword evidence="12" id="KW-0479">Metal-binding</keyword>
<protein>
    <recommendedName>
        <fullName evidence="12">Fluoride-specific ion channel FluC</fullName>
    </recommendedName>
</protein>
<dbReference type="GO" id="GO:0062054">
    <property type="term" value="F:fluoride channel activity"/>
    <property type="evidence" value="ECO:0007669"/>
    <property type="project" value="UniProtKB-UniRule"/>
</dbReference>
<evidence type="ECO:0000256" key="1">
    <source>
        <dbReference type="ARBA" id="ARBA00004651"/>
    </source>
</evidence>
<feature type="transmembrane region" description="Helical" evidence="12">
    <location>
        <begin position="33"/>
        <end position="56"/>
    </location>
</feature>
<dbReference type="PANTHER" id="PTHR28259:SF1">
    <property type="entry name" value="FLUORIDE EXPORT PROTEIN 1-RELATED"/>
    <property type="match status" value="1"/>
</dbReference>
<dbReference type="GO" id="GO:0140114">
    <property type="term" value="P:cellular detoxification of fluoride"/>
    <property type="evidence" value="ECO:0007669"/>
    <property type="project" value="UniProtKB-UniRule"/>
</dbReference>
<feature type="transmembrane region" description="Helical" evidence="12">
    <location>
        <begin position="65"/>
        <end position="84"/>
    </location>
</feature>
<comment type="function">
    <text evidence="12">Fluoride-specific ion channel. Important for reducing fluoride concentration in the cell, thus reducing its toxicity.</text>
</comment>
<evidence type="ECO:0000256" key="2">
    <source>
        <dbReference type="ARBA" id="ARBA00022475"/>
    </source>
</evidence>
<dbReference type="InterPro" id="IPR003691">
    <property type="entry name" value="FluC"/>
</dbReference>
<keyword evidence="14" id="KW-1185">Reference proteome</keyword>
<dbReference type="eggNOG" id="COG0239">
    <property type="taxonomic scope" value="Bacteria"/>
</dbReference>
<keyword evidence="6 12" id="KW-0915">Sodium</keyword>
<sequence length="125" mass="13198">MMQQLAAVAIGGAAGAVARWLMASAIQRVAGGAFPWGTFAVNALGSFLLGFLFVWLIERSTAGELLRLAITVGFLGAFTTFSTYSLESVRLLQEGAFQMAFGNIAGQLLVCLPLAWLGVQLARSL</sequence>
<organism evidence="13 14">
    <name type="scientific">Mariprofundus ferrooxydans PV-1</name>
    <dbReference type="NCBI Taxonomy" id="314345"/>
    <lineage>
        <taxon>Bacteria</taxon>
        <taxon>Pseudomonadati</taxon>
        <taxon>Pseudomonadota</taxon>
        <taxon>Candidatius Mariprofundia</taxon>
        <taxon>Mariprofundales</taxon>
        <taxon>Mariprofundaceae</taxon>
        <taxon>Mariprofundus</taxon>
    </lineage>
</organism>
<accession>Q0EY58</accession>
<keyword evidence="3" id="KW-0997">Cell inner membrane</keyword>
<keyword evidence="4 12" id="KW-0812">Transmembrane</keyword>
<dbReference type="STRING" id="314344.AL013_04490"/>
<dbReference type="Pfam" id="PF02537">
    <property type="entry name" value="CRCB"/>
    <property type="match status" value="1"/>
</dbReference>